<dbReference type="InterPro" id="IPR050113">
    <property type="entry name" value="Ub_conjugating_enzyme"/>
</dbReference>
<evidence type="ECO:0000256" key="3">
    <source>
        <dbReference type="SAM" id="Phobius"/>
    </source>
</evidence>
<gene>
    <name evidence="5" type="ORF">L201_005616</name>
</gene>
<dbReference type="RefSeq" id="XP_066077443.1">
    <property type="nucleotide sequence ID" value="XM_066221346.1"/>
</dbReference>
<evidence type="ECO:0000313" key="6">
    <source>
        <dbReference type="Proteomes" id="UP001355207"/>
    </source>
</evidence>
<feature type="compositionally biased region" description="Low complexity" evidence="2">
    <location>
        <begin position="244"/>
        <end position="267"/>
    </location>
</feature>
<dbReference type="SUPFAM" id="SSF54495">
    <property type="entry name" value="UBC-like"/>
    <property type="match status" value="1"/>
</dbReference>
<dbReference type="InterPro" id="IPR016135">
    <property type="entry name" value="UBQ-conjugating_enzyme/RWD"/>
</dbReference>
<name>A0AAX4K1M3_9TREE</name>
<evidence type="ECO:0000313" key="5">
    <source>
        <dbReference type="EMBL" id="WWC90680.1"/>
    </source>
</evidence>
<keyword evidence="3" id="KW-0812">Transmembrane</keyword>
<feature type="compositionally biased region" description="Polar residues" evidence="2">
    <location>
        <begin position="215"/>
        <end position="243"/>
    </location>
</feature>
<dbReference type="GeneID" id="91096286"/>
<keyword evidence="3" id="KW-0472">Membrane</keyword>
<evidence type="ECO:0000259" key="4">
    <source>
        <dbReference type="PROSITE" id="PS50127"/>
    </source>
</evidence>
<dbReference type="InterPro" id="IPR000608">
    <property type="entry name" value="UBC"/>
</dbReference>
<feature type="transmembrane region" description="Helical" evidence="3">
    <location>
        <begin position="371"/>
        <end position="391"/>
    </location>
</feature>
<protein>
    <recommendedName>
        <fullName evidence="4">UBC core domain-containing protein</fullName>
    </recommendedName>
</protein>
<dbReference type="PANTHER" id="PTHR24067">
    <property type="entry name" value="UBIQUITIN-CONJUGATING ENZYME E2"/>
    <property type="match status" value="1"/>
</dbReference>
<evidence type="ECO:0000256" key="1">
    <source>
        <dbReference type="ARBA" id="ARBA00022786"/>
    </source>
</evidence>
<dbReference type="Gene3D" id="3.10.110.10">
    <property type="entry name" value="Ubiquitin Conjugating Enzyme"/>
    <property type="match status" value="1"/>
</dbReference>
<dbReference type="AlphaFoldDB" id="A0AAX4K1M3"/>
<keyword evidence="1" id="KW-0833">Ubl conjugation pathway</keyword>
<dbReference type="Proteomes" id="UP001355207">
    <property type="component" value="Chromosome 7"/>
</dbReference>
<dbReference type="FunFam" id="3.10.110.10:FF:000086">
    <property type="entry name" value="Ubiquitin-conjugating enzyme E2 J1"/>
    <property type="match status" value="1"/>
</dbReference>
<dbReference type="EMBL" id="CP144104">
    <property type="protein sequence ID" value="WWC90680.1"/>
    <property type="molecule type" value="Genomic_DNA"/>
</dbReference>
<accession>A0AAX4K1M3</accession>
<dbReference type="PROSITE" id="PS50127">
    <property type="entry name" value="UBC_2"/>
    <property type="match status" value="1"/>
</dbReference>
<proteinExistence type="predicted"/>
<dbReference type="Pfam" id="PF00179">
    <property type="entry name" value="UQ_con"/>
    <property type="match status" value="1"/>
</dbReference>
<sequence>MSSSSSRPKVNLRSTAVKRIMQEASELANADIDEDGFVAAPLEDDIFEWHCTMRGVSGSEYEGGLYHLRILLPPSYPMSAPDIMLLTPNGRFELGKKICIDGLTSFHAGSWQPAWGVRTAVVGLRSFWMQNGEALSAIGALDYSKDERKRLAKLSKDWKCSKCAIKNSDIIPVSSSSVPDDSVKIEHENGQNSHSIDENSDKITEEVLDEDHNENNSNPTYHNDQNTTIQTNDVSIDPNSQEIPSIISSVTTSPTTTSNALATNSSTQPLPVDIIPPGLEDSSATRPNAIKKALTSDPTSHQEEENPTDIEPSSITREHQEIAFASLLPTPTIPIPEEALSAVHAETPANVNTTTQAIRTTTTQTSQRSPVFFLLDSLILAGVAILIGLIAKRIA</sequence>
<keyword evidence="6" id="KW-1185">Reference proteome</keyword>
<evidence type="ECO:0000256" key="2">
    <source>
        <dbReference type="SAM" id="MobiDB-lite"/>
    </source>
</evidence>
<feature type="compositionally biased region" description="Basic and acidic residues" evidence="2">
    <location>
        <begin position="181"/>
        <end position="205"/>
    </location>
</feature>
<dbReference type="CDD" id="cd23799">
    <property type="entry name" value="UBCc_UBE2J"/>
    <property type="match status" value="1"/>
</dbReference>
<feature type="domain" description="UBC core" evidence="4">
    <location>
        <begin position="15"/>
        <end position="169"/>
    </location>
</feature>
<feature type="region of interest" description="Disordered" evidence="2">
    <location>
        <begin position="174"/>
        <end position="314"/>
    </location>
</feature>
<dbReference type="SMART" id="SM00212">
    <property type="entry name" value="UBCc"/>
    <property type="match status" value="1"/>
</dbReference>
<keyword evidence="3" id="KW-1133">Transmembrane helix</keyword>
<reference evidence="5 6" key="1">
    <citation type="submission" date="2024-01" db="EMBL/GenBank/DDBJ databases">
        <title>Comparative genomics of Cryptococcus and Kwoniella reveals pathogenesis evolution and contrasting modes of karyotype evolution via chromosome fusion or intercentromeric recombination.</title>
        <authorList>
            <person name="Coelho M.A."/>
            <person name="David-Palma M."/>
            <person name="Shea T."/>
            <person name="Bowers K."/>
            <person name="McGinley-Smith S."/>
            <person name="Mohammad A.W."/>
            <person name="Gnirke A."/>
            <person name="Yurkov A.M."/>
            <person name="Nowrousian M."/>
            <person name="Sun S."/>
            <person name="Cuomo C.A."/>
            <person name="Heitman J."/>
        </authorList>
    </citation>
    <scope>NUCLEOTIDE SEQUENCE [LARGE SCALE GENOMIC DNA]</scope>
    <source>
        <strain evidence="5 6">CBS 6074</strain>
    </source>
</reference>
<organism evidence="5 6">
    <name type="scientific">Kwoniella dendrophila CBS 6074</name>
    <dbReference type="NCBI Taxonomy" id="1295534"/>
    <lineage>
        <taxon>Eukaryota</taxon>
        <taxon>Fungi</taxon>
        <taxon>Dikarya</taxon>
        <taxon>Basidiomycota</taxon>
        <taxon>Agaricomycotina</taxon>
        <taxon>Tremellomycetes</taxon>
        <taxon>Tremellales</taxon>
        <taxon>Cryptococcaceae</taxon>
        <taxon>Kwoniella</taxon>
    </lineage>
</organism>